<gene>
    <name evidence="9" type="ordered locus">MSMEG_1844</name>
</gene>
<name>A0QTH5_MYCS2</name>
<organism evidence="9 10">
    <name type="scientific">Mycolicibacterium smegmatis (strain ATCC 700084 / mc(2)155)</name>
    <name type="common">Mycobacterium smegmatis</name>
    <dbReference type="NCBI Taxonomy" id="246196"/>
    <lineage>
        <taxon>Bacteria</taxon>
        <taxon>Bacillati</taxon>
        <taxon>Actinomycetota</taxon>
        <taxon>Actinomycetes</taxon>
        <taxon>Mycobacteriales</taxon>
        <taxon>Mycobacteriaceae</taxon>
        <taxon>Mycolicibacterium</taxon>
    </lineage>
</organism>
<feature type="transmembrane region" description="Helical" evidence="7">
    <location>
        <begin position="77"/>
        <end position="97"/>
    </location>
</feature>
<evidence type="ECO:0000313" key="10">
    <source>
        <dbReference type="Proteomes" id="UP000000757"/>
    </source>
</evidence>
<keyword evidence="3" id="KW-1003">Cell membrane</keyword>
<dbReference type="GO" id="GO:0005886">
    <property type="term" value="C:plasma membrane"/>
    <property type="evidence" value="ECO:0007669"/>
    <property type="project" value="UniProtKB-SubCell"/>
</dbReference>
<accession>A0QTH5</accession>
<dbReference type="KEGG" id="msm:MSMEG_1844"/>
<evidence type="ECO:0000256" key="2">
    <source>
        <dbReference type="ARBA" id="ARBA00006448"/>
    </source>
</evidence>
<dbReference type="EMBL" id="CP000480">
    <property type="protein sequence ID" value="ABK74935.1"/>
    <property type="molecule type" value="Genomic_DNA"/>
</dbReference>
<sequence>MERMMPDWESIFVPAAPPAESVVRGTVTFLVLLVLIRAVGQRESGGLGLTDVLIIVLVAQAAGPALSPAHATLTDGIVVVVTVLFWSVAVDGIAYRFPGFARLAKARPKLLIADGELNTHVMRREFMSRDEIYSHLRLHGIEDMNRVRRAYLEPNGMISVLVDSPTRGDDDTGH</sequence>
<proteinExistence type="inferred from homology"/>
<feature type="transmembrane region" description="Helical" evidence="7">
    <location>
        <begin position="52"/>
        <end position="71"/>
    </location>
</feature>
<keyword evidence="10" id="KW-1185">Reference proteome</keyword>
<reference evidence="9 10" key="1">
    <citation type="submission" date="2006-10" db="EMBL/GenBank/DDBJ databases">
        <authorList>
            <person name="Fleischmann R.D."/>
            <person name="Dodson R.J."/>
            <person name="Haft D.H."/>
            <person name="Merkel J.S."/>
            <person name="Nelson W.C."/>
            <person name="Fraser C.M."/>
        </authorList>
    </citation>
    <scope>NUCLEOTIDE SEQUENCE [LARGE SCALE GENOMIC DNA]</scope>
    <source>
        <strain evidence="10">ATCC 700084 / mc(2)155</strain>
    </source>
</reference>
<dbReference type="Gene3D" id="3.30.240.20">
    <property type="entry name" value="bsu07140 like domains"/>
    <property type="match status" value="1"/>
</dbReference>
<evidence type="ECO:0000256" key="3">
    <source>
        <dbReference type="ARBA" id="ARBA00022475"/>
    </source>
</evidence>
<dbReference type="Pfam" id="PF04239">
    <property type="entry name" value="DUF421"/>
    <property type="match status" value="1"/>
</dbReference>
<dbReference type="PANTHER" id="PTHR34582">
    <property type="entry name" value="UPF0702 TRANSMEMBRANE PROTEIN YCAP"/>
    <property type="match status" value="1"/>
</dbReference>
<dbReference type="InterPro" id="IPR023090">
    <property type="entry name" value="UPF0702_alpha/beta_dom_sf"/>
</dbReference>
<evidence type="ECO:0000256" key="7">
    <source>
        <dbReference type="SAM" id="Phobius"/>
    </source>
</evidence>
<evidence type="ECO:0000259" key="8">
    <source>
        <dbReference type="Pfam" id="PF04239"/>
    </source>
</evidence>
<evidence type="ECO:0000313" key="9">
    <source>
        <dbReference type="EMBL" id="ABK74935.1"/>
    </source>
</evidence>
<dbReference type="Proteomes" id="UP000000757">
    <property type="component" value="Chromosome"/>
</dbReference>
<dbReference type="PaxDb" id="246196-MSMEI_1802"/>
<dbReference type="OrthoDB" id="8617494at2"/>
<dbReference type="eggNOG" id="COG2323">
    <property type="taxonomic scope" value="Bacteria"/>
</dbReference>
<keyword evidence="5 7" id="KW-1133">Transmembrane helix</keyword>
<keyword evidence="6 7" id="KW-0472">Membrane</keyword>
<dbReference type="STRING" id="246196.MSMEG_1844"/>
<comment type="subcellular location">
    <subcellularLocation>
        <location evidence="1">Cell membrane</location>
        <topology evidence="1">Multi-pass membrane protein</topology>
    </subcellularLocation>
</comment>
<keyword evidence="4 7" id="KW-0812">Transmembrane</keyword>
<protein>
    <recommendedName>
        <fullName evidence="8">YetF C-terminal domain-containing protein</fullName>
    </recommendedName>
</protein>
<evidence type="ECO:0000256" key="4">
    <source>
        <dbReference type="ARBA" id="ARBA00022692"/>
    </source>
</evidence>
<dbReference type="PANTHER" id="PTHR34582:SF6">
    <property type="entry name" value="UPF0702 TRANSMEMBRANE PROTEIN YCAP"/>
    <property type="match status" value="1"/>
</dbReference>
<dbReference type="AlphaFoldDB" id="A0QTH5"/>
<evidence type="ECO:0000256" key="1">
    <source>
        <dbReference type="ARBA" id="ARBA00004651"/>
    </source>
</evidence>
<evidence type="ECO:0000256" key="6">
    <source>
        <dbReference type="ARBA" id="ARBA00023136"/>
    </source>
</evidence>
<dbReference type="InterPro" id="IPR007353">
    <property type="entry name" value="DUF421"/>
</dbReference>
<comment type="similarity">
    <text evidence="2">Belongs to the UPF0702 family.</text>
</comment>
<feature type="domain" description="YetF C-terminal" evidence="8">
    <location>
        <begin position="99"/>
        <end position="162"/>
    </location>
</feature>
<dbReference type="PATRIC" id="fig|246196.19.peg.1827"/>
<feature type="transmembrane region" description="Helical" evidence="7">
    <location>
        <begin position="22"/>
        <end position="40"/>
    </location>
</feature>
<evidence type="ECO:0000256" key="5">
    <source>
        <dbReference type="ARBA" id="ARBA00022989"/>
    </source>
</evidence>